<dbReference type="Proteomes" id="UP001152759">
    <property type="component" value="Chromosome 4"/>
</dbReference>
<feature type="region of interest" description="Disordered" evidence="2">
    <location>
        <begin position="173"/>
        <end position="248"/>
    </location>
</feature>
<feature type="domain" description="Cathepsin propeptide inhibitor" evidence="5">
    <location>
        <begin position="58"/>
        <end position="115"/>
    </location>
</feature>
<dbReference type="EMBL" id="OU963865">
    <property type="protein sequence ID" value="CAH0387896.1"/>
    <property type="molecule type" value="Genomic_DNA"/>
</dbReference>
<dbReference type="SMART" id="SM00645">
    <property type="entry name" value="Pept_C1"/>
    <property type="match status" value="1"/>
</dbReference>
<sequence length="442" mass="49102">MNCWNLNVIHLIYTVALVRCYDGKLKDKPKIWSPGVIKAIKASSVEKVKVTGTTSEQFERFIRRHGRSYKTEFEKKIRFKVFQENLKIIKSLNEEANGSTTFGITPFTDWTTDEFRTRYHLPGHPSLEPPSTVEKLITRRAPFEDHYGRVKQVPASISSSHVVFIRRTDPEKISPDISSYTENGPSRKIETASPSPSLSPTGSLGSTQSSDAASSSSSPKSETSKRKLKAQEDPITEIDWRNPQETYPKIKNQGDTCGSCWAFACIGAMEVLWAQRVKKLFRFSEQELIDCVAGNDGCDGGTIKVGLEYLRDHGVTFDDEYPFTGANGTCKRDRPVAGRLRDVIEVNGGTKAIIEALQTSPVVVAFHFPDGNYGQFYKGGLFNPKSCTGNVDHSGVIVGVTKEGNWIFRNSYGDAWGIKGHAIFKNGACLMGDPRYTYAIVA</sequence>
<evidence type="ECO:0000259" key="5">
    <source>
        <dbReference type="SMART" id="SM00848"/>
    </source>
</evidence>
<dbReference type="InterPro" id="IPR000668">
    <property type="entry name" value="Peptidase_C1A_C"/>
</dbReference>
<dbReference type="SUPFAM" id="SSF54001">
    <property type="entry name" value="Cysteine proteinases"/>
    <property type="match status" value="1"/>
</dbReference>
<evidence type="ECO:0000313" key="7">
    <source>
        <dbReference type="Proteomes" id="UP001152759"/>
    </source>
</evidence>
<accession>A0A9P0AAY6</accession>
<reference evidence="6" key="1">
    <citation type="submission" date="2021-12" db="EMBL/GenBank/DDBJ databases">
        <authorList>
            <person name="King R."/>
        </authorList>
    </citation>
    <scope>NUCLEOTIDE SEQUENCE</scope>
</reference>
<dbReference type="KEGG" id="btab:109031191"/>
<dbReference type="GO" id="GO:0006508">
    <property type="term" value="P:proteolysis"/>
    <property type="evidence" value="ECO:0007669"/>
    <property type="project" value="InterPro"/>
</dbReference>
<dbReference type="Gene3D" id="1.10.287.2250">
    <property type="match status" value="1"/>
</dbReference>
<evidence type="ECO:0000256" key="1">
    <source>
        <dbReference type="ARBA" id="ARBA00008455"/>
    </source>
</evidence>
<organism evidence="6 7">
    <name type="scientific">Bemisia tabaci</name>
    <name type="common">Sweetpotato whitefly</name>
    <name type="synonym">Aleurodes tabaci</name>
    <dbReference type="NCBI Taxonomy" id="7038"/>
    <lineage>
        <taxon>Eukaryota</taxon>
        <taxon>Metazoa</taxon>
        <taxon>Ecdysozoa</taxon>
        <taxon>Arthropoda</taxon>
        <taxon>Hexapoda</taxon>
        <taxon>Insecta</taxon>
        <taxon>Pterygota</taxon>
        <taxon>Neoptera</taxon>
        <taxon>Paraneoptera</taxon>
        <taxon>Hemiptera</taxon>
        <taxon>Sternorrhyncha</taxon>
        <taxon>Aleyrodoidea</taxon>
        <taxon>Aleyrodidae</taxon>
        <taxon>Aleyrodinae</taxon>
        <taxon>Bemisia</taxon>
    </lineage>
</organism>
<proteinExistence type="inferred from homology"/>
<dbReference type="AlphaFoldDB" id="A0A9P0AAY6"/>
<dbReference type="SMART" id="SM00848">
    <property type="entry name" value="Inhibitor_I29"/>
    <property type="match status" value="1"/>
</dbReference>
<dbReference type="Gene3D" id="3.90.70.10">
    <property type="entry name" value="Cysteine proteinases"/>
    <property type="match status" value="1"/>
</dbReference>
<evidence type="ECO:0000256" key="2">
    <source>
        <dbReference type="SAM" id="MobiDB-lite"/>
    </source>
</evidence>
<name>A0A9P0AAY6_BEMTA</name>
<dbReference type="InterPro" id="IPR038765">
    <property type="entry name" value="Papain-like_cys_pep_sf"/>
</dbReference>
<keyword evidence="3" id="KW-0732">Signal</keyword>
<feature type="compositionally biased region" description="Basic and acidic residues" evidence="2">
    <location>
        <begin position="222"/>
        <end position="242"/>
    </location>
</feature>
<protein>
    <submittedName>
        <fullName evidence="6">Uncharacterized protein</fullName>
    </submittedName>
</protein>
<dbReference type="CDD" id="cd02248">
    <property type="entry name" value="Peptidase_C1A"/>
    <property type="match status" value="1"/>
</dbReference>
<gene>
    <name evidence="6" type="ORF">BEMITA_LOCUS6854</name>
</gene>
<dbReference type="InterPro" id="IPR013128">
    <property type="entry name" value="Peptidase_C1A"/>
</dbReference>
<feature type="signal peptide" evidence="3">
    <location>
        <begin position="1"/>
        <end position="20"/>
    </location>
</feature>
<evidence type="ECO:0000256" key="3">
    <source>
        <dbReference type="SAM" id="SignalP"/>
    </source>
</evidence>
<evidence type="ECO:0000259" key="4">
    <source>
        <dbReference type="SMART" id="SM00645"/>
    </source>
</evidence>
<comment type="similarity">
    <text evidence="1">Belongs to the peptidase C1 family.</text>
</comment>
<keyword evidence="7" id="KW-1185">Reference proteome</keyword>
<feature type="chain" id="PRO_5040516743" evidence="3">
    <location>
        <begin position="21"/>
        <end position="442"/>
    </location>
</feature>
<evidence type="ECO:0000313" key="6">
    <source>
        <dbReference type="EMBL" id="CAH0387896.1"/>
    </source>
</evidence>
<dbReference type="InterPro" id="IPR013201">
    <property type="entry name" value="Prot_inhib_I29"/>
</dbReference>
<dbReference type="InterPro" id="IPR039417">
    <property type="entry name" value="Peptidase_C1A_papain-like"/>
</dbReference>
<dbReference type="GO" id="GO:0008234">
    <property type="term" value="F:cysteine-type peptidase activity"/>
    <property type="evidence" value="ECO:0007669"/>
    <property type="project" value="InterPro"/>
</dbReference>
<dbReference type="Pfam" id="PF08246">
    <property type="entry name" value="Inhibitor_I29"/>
    <property type="match status" value="1"/>
</dbReference>
<dbReference type="Pfam" id="PF00112">
    <property type="entry name" value="Peptidase_C1"/>
    <property type="match status" value="1"/>
</dbReference>
<dbReference type="PANTHER" id="PTHR12411">
    <property type="entry name" value="CYSTEINE PROTEASE FAMILY C1-RELATED"/>
    <property type="match status" value="1"/>
</dbReference>
<feature type="domain" description="Peptidase C1A papain C-terminal" evidence="4">
    <location>
        <begin position="234"/>
        <end position="440"/>
    </location>
</feature>
<feature type="compositionally biased region" description="Low complexity" evidence="2">
    <location>
        <begin position="193"/>
        <end position="221"/>
    </location>
</feature>